<name>A0A443ZQT5_9PSED</name>
<evidence type="ECO:0000313" key="2">
    <source>
        <dbReference type="Proteomes" id="UP000288983"/>
    </source>
</evidence>
<dbReference type="Proteomes" id="UP000288983">
    <property type="component" value="Unassembled WGS sequence"/>
</dbReference>
<dbReference type="OrthoDB" id="6996126at2"/>
<accession>A0A443ZQT5</accession>
<gene>
    <name evidence="1" type="ORF">DM813_19900</name>
</gene>
<dbReference type="AlphaFoldDB" id="A0A443ZQT5"/>
<protein>
    <recommendedName>
        <fullName evidence="3">Fis family transcriptional regulator</fullName>
    </recommendedName>
</protein>
<reference evidence="1 2" key="1">
    <citation type="submission" date="2018-06" db="EMBL/GenBank/DDBJ databases">
        <title>Bacteria isolated from soil of Wuhan.</title>
        <authorList>
            <person name="Wei X."/>
            <person name="Chunhua H."/>
        </authorList>
    </citation>
    <scope>NUCLEOTIDE SEQUENCE [LARGE SCALE GENOMIC DNA]</scope>
    <source>
        <strain evidence="2">xwS2</strain>
    </source>
</reference>
<evidence type="ECO:0008006" key="3">
    <source>
        <dbReference type="Google" id="ProtNLM"/>
    </source>
</evidence>
<dbReference type="EMBL" id="QJRG01000047">
    <property type="protein sequence ID" value="RWU21441.1"/>
    <property type="molecule type" value="Genomic_DNA"/>
</dbReference>
<evidence type="ECO:0000313" key="1">
    <source>
        <dbReference type="EMBL" id="RWU21441.1"/>
    </source>
</evidence>
<comment type="caution">
    <text evidence="1">The sequence shown here is derived from an EMBL/GenBank/DDBJ whole genome shotgun (WGS) entry which is preliminary data.</text>
</comment>
<organism evidence="1 2">
    <name type="scientific">Pseudomonas alkylphenolica</name>
    <dbReference type="NCBI Taxonomy" id="237609"/>
    <lineage>
        <taxon>Bacteria</taxon>
        <taxon>Pseudomonadati</taxon>
        <taxon>Pseudomonadota</taxon>
        <taxon>Gammaproteobacteria</taxon>
        <taxon>Pseudomonadales</taxon>
        <taxon>Pseudomonadaceae</taxon>
        <taxon>Pseudomonas</taxon>
    </lineage>
</organism>
<sequence>MASMKRKHAGMERELARALTHACEVAKGELVGFEWLTHRVDYERFPESLMVTWVFDTDSNMNAAAASPGAVRMQALTLEAFADIGITVSAIATHLEMDSEERCAATHGGNWAARLNARQRSGGKHGQRH</sequence>
<proteinExistence type="predicted"/>